<evidence type="ECO:0000259" key="6">
    <source>
        <dbReference type="PROSITE" id="PS50110"/>
    </source>
</evidence>
<evidence type="ECO:0000256" key="3">
    <source>
        <dbReference type="ARBA" id="ARBA00012438"/>
    </source>
</evidence>
<dbReference type="InterPro" id="IPR050595">
    <property type="entry name" value="Bact_response_regulator"/>
</dbReference>
<dbReference type="PROSITE" id="PS50110">
    <property type="entry name" value="RESPONSE_REGULATORY"/>
    <property type="match status" value="1"/>
</dbReference>
<feature type="domain" description="Response regulatory" evidence="6">
    <location>
        <begin position="5"/>
        <end position="120"/>
    </location>
</feature>
<dbReference type="Pfam" id="PF00512">
    <property type="entry name" value="HisKA"/>
    <property type="match status" value="1"/>
</dbReference>
<protein>
    <recommendedName>
        <fullName evidence="3">histidine kinase</fullName>
        <ecNumber evidence="3">2.7.13.3</ecNumber>
    </recommendedName>
</protein>
<dbReference type="Pfam" id="PF00072">
    <property type="entry name" value="Response_reg"/>
    <property type="match status" value="1"/>
</dbReference>
<organism evidence="7 8">
    <name type="scientific">Candidatus Solincola sediminis</name>
    <dbReference type="NCBI Taxonomy" id="1797199"/>
    <lineage>
        <taxon>Bacteria</taxon>
        <taxon>Bacillati</taxon>
        <taxon>Actinomycetota</taxon>
        <taxon>Candidatus Geothermincolia</taxon>
        <taxon>Candidatus Geothermincolales</taxon>
        <taxon>Candidatus Geothermincolaceae</taxon>
        <taxon>Candidatus Solincola</taxon>
    </lineage>
</organism>
<dbReference type="EMBL" id="MELK01000015">
    <property type="protein sequence ID" value="OFW59477.1"/>
    <property type="molecule type" value="Genomic_DNA"/>
</dbReference>
<comment type="caution">
    <text evidence="7">The sequence shown here is derived from an EMBL/GenBank/DDBJ whole genome shotgun (WGS) entry which is preliminary data.</text>
</comment>
<comment type="catalytic activity">
    <reaction evidence="1">
        <text>ATP + protein L-histidine = ADP + protein N-phospho-L-histidine.</text>
        <dbReference type="EC" id="2.7.13.3"/>
    </reaction>
</comment>
<dbReference type="CDD" id="cd00082">
    <property type="entry name" value="HisKA"/>
    <property type="match status" value="1"/>
</dbReference>
<sequence>MEKKNILYIEDSGVDRELIRQLLEGEGFNVLVTGQPDRGIELARSKLPDLILIDLHLPDMDGSMIANLLRDIPQLGRVPIVAISASIKDEEREDLMAPFDAFLEKPIDLETFPKSVLDFISKGRTFKPGSRSDKKEKKKTVINISEETREVLESLEKVRAAMSHDLRTPLTVMISYANTVGREKVGTLNEQQKEMLELVVDQGFQMDELISELVRIAKQTLARYSYPPE</sequence>
<evidence type="ECO:0000313" key="8">
    <source>
        <dbReference type="Proteomes" id="UP000177876"/>
    </source>
</evidence>
<evidence type="ECO:0000313" key="7">
    <source>
        <dbReference type="EMBL" id="OFW59477.1"/>
    </source>
</evidence>
<dbReference type="SMART" id="SM00448">
    <property type="entry name" value="REC"/>
    <property type="match status" value="1"/>
</dbReference>
<dbReference type="Proteomes" id="UP000177876">
    <property type="component" value="Unassembled WGS sequence"/>
</dbReference>
<dbReference type="GO" id="GO:0005886">
    <property type="term" value="C:plasma membrane"/>
    <property type="evidence" value="ECO:0007669"/>
    <property type="project" value="UniProtKB-SubCell"/>
</dbReference>
<dbReference type="SUPFAM" id="SSF47384">
    <property type="entry name" value="Homodimeric domain of signal transducing histidine kinase"/>
    <property type="match status" value="1"/>
</dbReference>
<dbReference type="SMART" id="SM00388">
    <property type="entry name" value="HisKA"/>
    <property type="match status" value="1"/>
</dbReference>
<dbReference type="InterPro" id="IPR001789">
    <property type="entry name" value="Sig_transdc_resp-reg_receiver"/>
</dbReference>
<evidence type="ECO:0000256" key="1">
    <source>
        <dbReference type="ARBA" id="ARBA00000085"/>
    </source>
</evidence>
<gene>
    <name evidence="7" type="ORF">A2Y75_11465</name>
</gene>
<dbReference type="STRING" id="1797197.A2Y75_11465"/>
<keyword evidence="4 5" id="KW-0597">Phosphoprotein</keyword>
<evidence type="ECO:0000256" key="2">
    <source>
        <dbReference type="ARBA" id="ARBA00004236"/>
    </source>
</evidence>
<dbReference type="InterPro" id="IPR036097">
    <property type="entry name" value="HisK_dim/P_sf"/>
</dbReference>
<dbReference type="EC" id="2.7.13.3" evidence="3"/>
<dbReference type="AlphaFoldDB" id="A0A1F2WRI1"/>
<reference evidence="7 8" key="1">
    <citation type="journal article" date="2016" name="Nat. Commun.">
        <title>Thousands of microbial genomes shed light on interconnected biogeochemical processes in an aquifer system.</title>
        <authorList>
            <person name="Anantharaman K."/>
            <person name="Brown C.T."/>
            <person name="Hug L.A."/>
            <person name="Sharon I."/>
            <person name="Castelle C.J."/>
            <person name="Probst A.J."/>
            <person name="Thomas B.C."/>
            <person name="Singh A."/>
            <person name="Wilkins M.J."/>
            <person name="Karaoz U."/>
            <person name="Brodie E.L."/>
            <person name="Williams K.H."/>
            <person name="Hubbard S.S."/>
            <person name="Banfield J.F."/>
        </authorList>
    </citation>
    <scope>NUCLEOTIDE SEQUENCE [LARGE SCALE GENOMIC DNA]</scope>
</reference>
<proteinExistence type="predicted"/>
<dbReference type="InterPro" id="IPR003661">
    <property type="entry name" value="HisK_dim/P_dom"/>
</dbReference>
<dbReference type="SUPFAM" id="SSF52172">
    <property type="entry name" value="CheY-like"/>
    <property type="match status" value="1"/>
</dbReference>
<dbReference type="Gene3D" id="3.40.50.2300">
    <property type="match status" value="1"/>
</dbReference>
<accession>A0A1F2WRI1</accession>
<dbReference type="PANTHER" id="PTHR44591:SF23">
    <property type="entry name" value="CHEY SUBFAMILY"/>
    <property type="match status" value="1"/>
</dbReference>
<feature type="modified residue" description="4-aspartylphosphate" evidence="5">
    <location>
        <position position="54"/>
    </location>
</feature>
<dbReference type="PANTHER" id="PTHR44591">
    <property type="entry name" value="STRESS RESPONSE REGULATOR PROTEIN 1"/>
    <property type="match status" value="1"/>
</dbReference>
<comment type="subcellular location">
    <subcellularLocation>
        <location evidence="2">Cell membrane</location>
    </subcellularLocation>
</comment>
<evidence type="ECO:0000256" key="4">
    <source>
        <dbReference type="ARBA" id="ARBA00022553"/>
    </source>
</evidence>
<dbReference type="Gene3D" id="1.10.287.130">
    <property type="match status" value="1"/>
</dbReference>
<name>A0A1F2WRI1_9ACTN</name>
<dbReference type="InterPro" id="IPR011006">
    <property type="entry name" value="CheY-like_superfamily"/>
</dbReference>
<evidence type="ECO:0000256" key="5">
    <source>
        <dbReference type="PROSITE-ProRule" id="PRU00169"/>
    </source>
</evidence>
<dbReference type="GO" id="GO:0000155">
    <property type="term" value="F:phosphorelay sensor kinase activity"/>
    <property type="evidence" value="ECO:0007669"/>
    <property type="project" value="InterPro"/>
</dbReference>